<feature type="transmembrane region" description="Helical" evidence="1">
    <location>
        <begin position="21"/>
        <end position="41"/>
    </location>
</feature>
<dbReference type="Proteomes" id="UP000193387">
    <property type="component" value="Unassembled WGS sequence"/>
</dbReference>
<keyword evidence="1" id="KW-0812">Transmembrane</keyword>
<evidence type="ECO:0000313" key="3">
    <source>
        <dbReference type="Proteomes" id="UP000193387"/>
    </source>
</evidence>
<keyword evidence="1" id="KW-0472">Membrane</keyword>
<comment type="caution">
    <text evidence="2">The sequence shown here is derived from an EMBL/GenBank/DDBJ whole genome shotgun (WGS) entry which is preliminary data.</text>
</comment>
<dbReference type="EMBL" id="LQPR01000038">
    <property type="protein sequence ID" value="ORW70648.1"/>
    <property type="molecule type" value="Genomic_DNA"/>
</dbReference>
<organism evidence="2 3">
    <name type="scientific">Mycobacterium saskatchewanense</name>
    <dbReference type="NCBI Taxonomy" id="220927"/>
    <lineage>
        <taxon>Bacteria</taxon>
        <taxon>Bacillati</taxon>
        <taxon>Actinomycetota</taxon>
        <taxon>Actinomycetes</taxon>
        <taxon>Mycobacteriales</taxon>
        <taxon>Mycobacteriaceae</taxon>
        <taxon>Mycobacterium</taxon>
        <taxon>Mycobacterium simiae complex</taxon>
    </lineage>
</organism>
<feature type="transmembrane region" description="Helical" evidence="1">
    <location>
        <begin position="56"/>
        <end position="75"/>
    </location>
</feature>
<proteinExistence type="predicted"/>
<evidence type="ECO:0000313" key="2">
    <source>
        <dbReference type="EMBL" id="ORW70648.1"/>
    </source>
</evidence>
<sequence length="136" mass="14086">MTAISGPTRRLYDSTDSLLRFAMRADATLTGLCGLAVAFVADPLSSLLGLTSLREYALGAAFVLYGLVVFSLAALPNLRRVGFGVIVANVVCTVAAWVAAEAVPMTSLGVAATLAIGVYTAGFAVLQYLGVRRLAT</sequence>
<keyword evidence="3" id="KW-1185">Reference proteome</keyword>
<gene>
    <name evidence="2" type="ORF">AWC23_16330</name>
</gene>
<accession>A0AAJ3TW38</accession>
<dbReference type="RefSeq" id="WP_085256436.1">
    <property type="nucleotide sequence ID" value="NZ_AP022573.1"/>
</dbReference>
<feature type="transmembrane region" description="Helical" evidence="1">
    <location>
        <begin position="106"/>
        <end position="131"/>
    </location>
</feature>
<evidence type="ECO:0008006" key="4">
    <source>
        <dbReference type="Google" id="ProtNLM"/>
    </source>
</evidence>
<keyword evidence="1" id="KW-1133">Transmembrane helix</keyword>
<protein>
    <recommendedName>
        <fullName evidence="4">Integral membrane protein</fullName>
    </recommendedName>
</protein>
<dbReference type="AlphaFoldDB" id="A0AAJ3TW38"/>
<feature type="transmembrane region" description="Helical" evidence="1">
    <location>
        <begin position="82"/>
        <end position="100"/>
    </location>
</feature>
<name>A0AAJ3TW38_9MYCO</name>
<reference evidence="2 3" key="1">
    <citation type="submission" date="2016-01" db="EMBL/GenBank/DDBJ databases">
        <title>The new phylogeny of the genus Mycobacterium.</title>
        <authorList>
            <person name="Tarcisio F."/>
            <person name="Conor M."/>
            <person name="Antonella G."/>
            <person name="Elisabetta G."/>
            <person name="Giulia F.S."/>
            <person name="Sara T."/>
            <person name="Anna F."/>
            <person name="Clotilde B."/>
            <person name="Roberto B."/>
            <person name="Veronica D.S."/>
            <person name="Fabio R."/>
            <person name="Monica P."/>
            <person name="Olivier J."/>
            <person name="Enrico T."/>
            <person name="Nicola S."/>
        </authorList>
    </citation>
    <scope>NUCLEOTIDE SEQUENCE [LARGE SCALE GENOMIC DNA]</scope>
    <source>
        <strain evidence="2 3">DSM 44616</strain>
    </source>
</reference>
<evidence type="ECO:0000256" key="1">
    <source>
        <dbReference type="SAM" id="Phobius"/>
    </source>
</evidence>